<comment type="caution">
    <text evidence="1">The sequence shown here is derived from an EMBL/GenBank/DDBJ whole genome shotgun (WGS) entry which is preliminary data.</text>
</comment>
<dbReference type="Proteomes" id="UP000789396">
    <property type="component" value="Unassembled WGS sequence"/>
</dbReference>
<dbReference type="GO" id="GO:0000166">
    <property type="term" value="F:nucleotide binding"/>
    <property type="evidence" value="ECO:0007669"/>
    <property type="project" value="InterPro"/>
</dbReference>
<evidence type="ECO:0000313" key="1">
    <source>
        <dbReference type="EMBL" id="CAG8567111.1"/>
    </source>
</evidence>
<dbReference type="Gene3D" id="3.40.1110.10">
    <property type="entry name" value="Calcium-transporting ATPase, cytoplasmic domain N"/>
    <property type="match status" value="1"/>
</dbReference>
<feature type="non-terminal residue" evidence="1">
    <location>
        <position position="90"/>
    </location>
</feature>
<sequence>MKGLKNILSIQDIKTLPEQILNILYKSIAVNTTAFEGEPKIGKHNFIGSKIETALLQLLLGLGVNYKHLKEDAKIIQFYPFSSERKAMSL</sequence>
<dbReference type="EMBL" id="CAJVPZ010005890">
    <property type="protein sequence ID" value="CAG8567111.1"/>
    <property type="molecule type" value="Genomic_DNA"/>
</dbReference>
<protein>
    <submittedName>
        <fullName evidence="1">18106_t:CDS:1</fullName>
    </submittedName>
</protein>
<evidence type="ECO:0000313" key="2">
    <source>
        <dbReference type="Proteomes" id="UP000789396"/>
    </source>
</evidence>
<reference evidence="1" key="1">
    <citation type="submission" date="2021-06" db="EMBL/GenBank/DDBJ databases">
        <authorList>
            <person name="Kallberg Y."/>
            <person name="Tangrot J."/>
            <person name="Rosling A."/>
        </authorList>
    </citation>
    <scope>NUCLEOTIDE SEQUENCE</scope>
    <source>
        <strain evidence="1">IN212</strain>
    </source>
</reference>
<keyword evidence="2" id="KW-1185">Reference proteome</keyword>
<accession>A0A9N9FXJ7</accession>
<dbReference type="AlphaFoldDB" id="A0A9N9FXJ7"/>
<dbReference type="Pfam" id="PF13246">
    <property type="entry name" value="Cation_ATPase"/>
    <property type="match status" value="1"/>
</dbReference>
<gene>
    <name evidence="1" type="ORF">RFULGI_LOCUS5304</name>
</gene>
<name>A0A9N9FXJ7_9GLOM</name>
<organism evidence="1 2">
    <name type="scientific">Racocetra fulgida</name>
    <dbReference type="NCBI Taxonomy" id="60492"/>
    <lineage>
        <taxon>Eukaryota</taxon>
        <taxon>Fungi</taxon>
        <taxon>Fungi incertae sedis</taxon>
        <taxon>Mucoromycota</taxon>
        <taxon>Glomeromycotina</taxon>
        <taxon>Glomeromycetes</taxon>
        <taxon>Diversisporales</taxon>
        <taxon>Gigasporaceae</taxon>
        <taxon>Racocetra</taxon>
    </lineage>
</organism>
<proteinExistence type="predicted"/>
<dbReference type="SUPFAM" id="SSF81660">
    <property type="entry name" value="Metal cation-transporting ATPase, ATP-binding domain N"/>
    <property type="match status" value="1"/>
</dbReference>
<dbReference type="InterPro" id="IPR023299">
    <property type="entry name" value="ATPase_P-typ_cyto_dom_N"/>
</dbReference>